<accession>A0A0V0QRY2</accession>
<keyword evidence="3 14" id="KW-0813">Transport</keyword>
<evidence type="ECO:0000313" key="18">
    <source>
        <dbReference type="Proteomes" id="UP000054937"/>
    </source>
</evidence>
<evidence type="ECO:0000256" key="3">
    <source>
        <dbReference type="ARBA" id="ARBA00022448"/>
    </source>
</evidence>
<keyword evidence="9 16" id="KW-1133">Transmembrane helix</keyword>
<evidence type="ECO:0000256" key="12">
    <source>
        <dbReference type="ARBA" id="ARBA00023136"/>
    </source>
</evidence>
<dbReference type="FunCoup" id="A0A0V0QRY2">
    <property type="interactions" value="113"/>
</dbReference>
<dbReference type="InterPro" id="IPR002809">
    <property type="entry name" value="EMC3/TMCO1"/>
</dbReference>
<comment type="caution">
    <text evidence="17">The sequence shown here is derived from an EMBL/GenBank/DDBJ whole genome shotgun (WGS) entry which is preliminary data.</text>
</comment>
<dbReference type="AlphaFoldDB" id="A0A0V0QRY2"/>
<feature type="coiled-coil region" evidence="15">
    <location>
        <begin position="43"/>
        <end position="97"/>
    </location>
</feature>
<evidence type="ECO:0000256" key="11">
    <source>
        <dbReference type="ARBA" id="ARBA00023065"/>
    </source>
</evidence>
<keyword evidence="6 16" id="KW-0812">Transmembrane</keyword>
<sequence length="191" mass="21991">MVEFEQAVPIDPMDTLKVLLYALVAASLSELGSYIMVYRKDQYKSLKQNIDSTNQKIKKTKNTQPSPDQQKSYKKKLAQLENTLKNYNQEMSSFRMKSTFIIALFMIITVNSFGTMFQGIVMAKLPFHPFSLFQGITHRGLMGDDYTDCSYLFLYILSAYVVRTNIQKIFGFEAPKSMNPFAQLAQQQEQQ</sequence>
<keyword evidence="11 14" id="KW-0406">Ion transport</keyword>
<evidence type="ECO:0000256" key="13">
    <source>
        <dbReference type="ARBA" id="ARBA00023303"/>
    </source>
</evidence>
<evidence type="ECO:0000256" key="9">
    <source>
        <dbReference type="ARBA" id="ARBA00022989"/>
    </source>
</evidence>
<organism evidence="17 18">
    <name type="scientific">Pseudocohnilembus persalinus</name>
    <name type="common">Ciliate</name>
    <dbReference type="NCBI Taxonomy" id="266149"/>
    <lineage>
        <taxon>Eukaryota</taxon>
        <taxon>Sar</taxon>
        <taxon>Alveolata</taxon>
        <taxon>Ciliophora</taxon>
        <taxon>Intramacronucleata</taxon>
        <taxon>Oligohymenophorea</taxon>
        <taxon>Scuticociliatia</taxon>
        <taxon>Philasterida</taxon>
        <taxon>Pseudocohnilembidae</taxon>
        <taxon>Pseudocohnilembus</taxon>
    </lineage>
</organism>
<reference evidence="17 18" key="1">
    <citation type="journal article" date="2015" name="Sci. Rep.">
        <title>Genome of the facultative scuticociliatosis pathogen Pseudocohnilembus persalinus provides insight into its virulence through horizontal gene transfer.</title>
        <authorList>
            <person name="Xiong J."/>
            <person name="Wang G."/>
            <person name="Cheng J."/>
            <person name="Tian M."/>
            <person name="Pan X."/>
            <person name="Warren A."/>
            <person name="Jiang C."/>
            <person name="Yuan D."/>
            <person name="Miao W."/>
        </authorList>
    </citation>
    <scope>NUCLEOTIDE SEQUENCE [LARGE SCALE GENOMIC DNA]</scope>
    <source>
        <strain evidence="17">36N120E</strain>
    </source>
</reference>
<dbReference type="OMA" id="GMFGDFK"/>
<evidence type="ECO:0000256" key="16">
    <source>
        <dbReference type="SAM" id="Phobius"/>
    </source>
</evidence>
<keyword evidence="10 15" id="KW-0175">Coiled coil</keyword>
<dbReference type="Proteomes" id="UP000054937">
    <property type="component" value="Unassembled WGS sequence"/>
</dbReference>
<evidence type="ECO:0000256" key="6">
    <source>
        <dbReference type="ARBA" id="ARBA00022692"/>
    </source>
</evidence>
<keyword evidence="13" id="KW-0407">Ion channel</keyword>
<dbReference type="OrthoDB" id="342726at2759"/>
<comment type="subcellular location">
    <subcellularLocation>
        <location evidence="1">Endoplasmic reticulum membrane</location>
        <topology evidence="1">Multi-pass membrane protein</topology>
    </subcellularLocation>
</comment>
<evidence type="ECO:0000256" key="5">
    <source>
        <dbReference type="ARBA" id="ARBA00022673"/>
    </source>
</evidence>
<dbReference type="GO" id="GO:0005262">
    <property type="term" value="F:calcium channel activity"/>
    <property type="evidence" value="ECO:0007669"/>
    <property type="project" value="UniProtKB-UniRule"/>
</dbReference>
<dbReference type="SMART" id="SM01415">
    <property type="entry name" value="DUF106"/>
    <property type="match status" value="1"/>
</dbReference>
<gene>
    <name evidence="17" type="ORF">PPERSA_06720</name>
</gene>
<evidence type="ECO:0000256" key="4">
    <source>
        <dbReference type="ARBA" id="ARBA00022568"/>
    </source>
</evidence>
<comment type="similarity">
    <text evidence="2 14">Belongs to the TMCO1 family.</text>
</comment>
<dbReference type="InterPro" id="IPR008559">
    <property type="entry name" value="TMCO1"/>
</dbReference>
<evidence type="ECO:0000313" key="17">
    <source>
        <dbReference type="EMBL" id="KRX05086.1"/>
    </source>
</evidence>
<dbReference type="PANTHER" id="PTHR20917:SF0">
    <property type="entry name" value="CALCIUM LOAD-ACTIVATED CALCIUM CHANNEL"/>
    <property type="match status" value="1"/>
</dbReference>
<evidence type="ECO:0000256" key="2">
    <source>
        <dbReference type="ARBA" id="ARBA00006537"/>
    </source>
</evidence>
<dbReference type="EMBL" id="LDAU01000110">
    <property type="protein sequence ID" value="KRX05086.1"/>
    <property type="molecule type" value="Genomic_DNA"/>
</dbReference>
<comment type="function">
    <text evidence="14">Calcium-selective channel required to prevent calcium stores from overfilling.</text>
</comment>
<dbReference type="Pfam" id="PF01956">
    <property type="entry name" value="EMC3_TMCO1"/>
    <property type="match status" value="1"/>
</dbReference>
<proteinExistence type="inferred from homology"/>
<dbReference type="GO" id="GO:0005789">
    <property type="term" value="C:endoplasmic reticulum membrane"/>
    <property type="evidence" value="ECO:0007669"/>
    <property type="project" value="UniProtKB-SubCell"/>
</dbReference>
<feature type="transmembrane region" description="Helical" evidence="16">
    <location>
        <begin position="18"/>
        <end position="37"/>
    </location>
</feature>
<keyword evidence="5 14" id="KW-0107">Calcium channel</keyword>
<evidence type="ECO:0000256" key="8">
    <source>
        <dbReference type="ARBA" id="ARBA00022837"/>
    </source>
</evidence>
<evidence type="ECO:0000256" key="15">
    <source>
        <dbReference type="SAM" id="Coils"/>
    </source>
</evidence>
<evidence type="ECO:0000256" key="1">
    <source>
        <dbReference type="ARBA" id="ARBA00004477"/>
    </source>
</evidence>
<dbReference type="InParanoid" id="A0A0V0QRY2"/>
<name>A0A0V0QRY2_PSEPJ</name>
<feature type="transmembrane region" description="Helical" evidence="16">
    <location>
        <begin position="100"/>
        <end position="123"/>
    </location>
</feature>
<dbReference type="PIRSF" id="PIRSF023322">
    <property type="entry name" value="DUF841_euk"/>
    <property type="match status" value="1"/>
</dbReference>
<dbReference type="PANTHER" id="PTHR20917">
    <property type="entry name" value="PNAS-RELATED"/>
    <property type="match status" value="1"/>
</dbReference>
<keyword evidence="12 14" id="KW-0472">Membrane</keyword>
<keyword evidence="4" id="KW-0109">Calcium transport</keyword>
<dbReference type="GO" id="GO:0032469">
    <property type="term" value="P:endoplasmic reticulum calcium ion homeostasis"/>
    <property type="evidence" value="ECO:0007669"/>
    <property type="project" value="UniProtKB-UniRule"/>
</dbReference>
<keyword evidence="8 14" id="KW-0106">Calcium</keyword>
<evidence type="ECO:0000256" key="7">
    <source>
        <dbReference type="ARBA" id="ARBA00022824"/>
    </source>
</evidence>
<keyword evidence="18" id="KW-1185">Reference proteome</keyword>
<keyword evidence="7 14" id="KW-0256">Endoplasmic reticulum</keyword>
<evidence type="ECO:0000256" key="14">
    <source>
        <dbReference type="PIRNR" id="PIRNR023322"/>
    </source>
</evidence>
<protein>
    <recommendedName>
        <fullName evidence="14">Calcium load-activated calcium channel</fullName>
        <shortName evidence="14">CLAC channel</shortName>
    </recommendedName>
</protein>
<evidence type="ECO:0000256" key="10">
    <source>
        <dbReference type="ARBA" id="ARBA00023054"/>
    </source>
</evidence>